<evidence type="ECO:0000259" key="3">
    <source>
        <dbReference type="Pfam" id="PF22936"/>
    </source>
</evidence>
<accession>A0A6L2NP63</accession>
<evidence type="ECO:0000259" key="2">
    <source>
        <dbReference type="Pfam" id="PF07727"/>
    </source>
</evidence>
<feature type="domain" description="Retrovirus-related Pol polyprotein from transposon TNT 1-94-like beta-barrel" evidence="3">
    <location>
        <begin position="317"/>
        <end position="369"/>
    </location>
</feature>
<feature type="compositionally biased region" description="Basic and acidic residues" evidence="1">
    <location>
        <begin position="902"/>
        <end position="921"/>
    </location>
</feature>
<comment type="caution">
    <text evidence="4">The sequence shown here is derived from an EMBL/GenBank/DDBJ whole genome shotgun (WGS) entry which is preliminary data.</text>
</comment>
<dbReference type="Pfam" id="PF07727">
    <property type="entry name" value="RVT_2"/>
    <property type="match status" value="1"/>
</dbReference>
<feature type="compositionally biased region" description="Basic and acidic residues" evidence="1">
    <location>
        <begin position="951"/>
        <end position="967"/>
    </location>
</feature>
<dbReference type="AlphaFoldDB" id="A0A6L2NP63"/>
<dbReference type="InterPro" id="IPR013103">
    <property type="entry name" value="RVT_2"/>
</dbReference>
<dbReference type="Pfam" id="PF22936">
    <property type="entry name" value="Pol_BBD"/>
    <property type="match status" value="1"/>
</dbReference>
<evidence type="ECO:0000313" key="4">
    <source>
        <dbReference type="EMBL" id="GEU87926.1"/>
    </source>
</evidence>
<gene>
    <name evidence="4" type="ORF">Tci_059904</name>
</gene>
<feature type="domain" description="Reverse transcriptase Ty1/copia-type" evidence="2">
    <location>
        <begin position="601"/>
        <end position="680"/>
    </location>
</feature>
<reference evidence="4" key="1">
    <citation type="journal article" date="2019" name="Sci. Rep.">
        <title>Draft genome of Tanacetum cinerariifolium, the natural source of mosquito coil.</title>
        <authorList>
            <person name="Yamashiro T."/>
            <person name="Shiraishi A."/>
            <person name="Satake H."/>
            <person name="Nakayama K."/>
        </authorList>
    </citation>
    <scope>NUCLEOTIDE SEQUENCE</scope>
</reference>
<proteinExistence type="predicted"/>
<evidence type="ECO:0000256" key="1">
    <source>
        <dbReference type="SAM" id="MobiDB-lite"/>
    </source>
</evidence>
<feature type="region of interest" description="Disordered" evidence="1">
    <location>
        <begin position="289"/>
        <end position="308"/>
    </location>
</feature>
<organism evidence="4">
    <name type="scientific">Tanacetum cinerariifolium</name>
    <name type="common">Dalmatian daisy</name>
    <name type="synonym">Chrysanthemum cinerariifolium</name>
    <dbReference type="NCBI Taxonomy" id="118510"/>
    <lineage>
        <taxon>Eukaryota</taxon>
        <taxon>Viridiplantae</taxon>
        <taxon>Streptophyta</taxon>
        <taxon>Embryophyta</taxon>
        <taxon>Tracheophyta</taxon>
        <taxon>Spermatophyta</taxon>
        <taxon>Magnoliopsida</taxon>
        <taxon>eudicotyledons</taxon>
        <taxon>Gunneridae</taxon>
        <taxon>Pentapetalae</taxon>
        <taxon>asterids</taxon>
        <taxon>campanulids</taxon>
        <taxon>Asterales</taxon>
        <taxon>Asteraceae</taxon>
        <taxon>Asteroideae</taxon>
        <taxon>Anthemideae</taxon>
        <taxon>Anthemidinae</taxon>
        <taxon>Tanacetum</taxon>
    </lineage>
</organism>
<protein>
    <submittedName>
        <fullName evidence="4">Putative ribonuclease H-like domain-containing protein</fullName>
    </submittedName>
</protein>
<sequence>MESVSAQMVVTAKLLVLNPEEKLARKNELKARGTLLMALPNEHQSQHHSDYKSVFRVFFDSLLPLNLFSIAFIDDLALKFNSYKNAKSLIKAIEKRFGGNKESKKTQKTLLKKQYENFNGSSSEGLDQTYDRLQNLISQLEILEMDLKWQMAMLTIRARRFLKKTGRKAEDEPTNFALMAYTSLGSSSSSSSDTEFKTGVGYDSQVFDSQENDKYKIGVGYHAVPPPYTVNFMPPKPDLILTDVDRYVVSKSVASILDIATNKAKTSESKHKSVSEPLIKYWISDSEDESETKSKSKQRKPSFAKGNPQLELQEKGVIDSGCSRHMTKNMSYFSEYEEIDGEYVAFGGDPKRGKITSKGKISTGKFNGKADEGFFVGYSVNSKAFRVFNSKTNIVEEILHISFLVDKPNVVGSRPTWLFDIDTLTKFINYKPVVAGNQCNGSAGTKACDDVGKARVETDSLDARFKPSREEEKKDTKDPGNKDYDVQTLKDLRINKEKDAIINSTNNITTVSLTVNAAGIQANDVDKTIVYGCTDDLNMPNLEDIVYSDDDKDVGAKADMTNLDTNIPVSHISTTKIPKDHQIKQIIKDMHLAPQTKRMTKNVTNHVARIEAIRLFLAYASFKDFFAYQMDVKIPFLYGKIEEEVYVFQPPGFEDPEFPDRVYKVEKALYGLHQALRAWLLLELQLLRVYLVYKKETSLIANETVHEKRGDRVERGATTIASLDIEHDSGTINRIQSTSIPNELIPQRTGSDGSPRRQDTILGDIHAQTRFERLSKHSHEPPLSRVNTLGSGEDSMKLIELMELCIKLSERVLALENNKTTQDLEITHLKKRVRRKMHPTRGGMTKMKGFHLFKRMQRFRGVHTTAGISVCTVEPSNPPTTTTTTTVIEDKYLRVAHTLMKMRSEKSNEKAKERGSKEKSNEIATRPTRGVIMRESSETTTRPTVPPQQKLDLKDKGKGKMVEPEKPLKKKDQIKFDKKDDVQAMMDVDHKLAKRLQVEEQEELIIEERSKLFVELMNQRKKHFLKNKSFEEVQKVFDETMSWINSFVPMDKEVVEGSEKKVKSSGKEAVSKKRAKKGLDEESVKRQKLEMMLKRNSLELVWR</sequence>
<dbReference type="InterPro" id="IPR054722">
    <property type="entry name" value="PolX-like_BBD"/>
</dbReference>
<name>A0A6L2NP63_TANCI</name>
<feature type="region of interest" description="Disordered" evidence="1">
    <location>
        <begin position="736"/>
        <end position="759"/>
    </location>
</feature>
<feature type="region of interest" description="Disordered" evidence="1">
    <location>
        <begin position="1055"/>
        <end position="1083"/>
    </location>
</feature>
<dbReference type="EMBL" id="BKCJ010009640">
    <property type="protein sequence ID" value="GEU87926.1"/>
    <property type="molecule type" value="Genomic_DNA"/>
</dbReference>
<feature type="region of interest" description="Disordered" evidence="1">
    <location>
        <begin position="902"/>
        <end position="967"/>
    </location>
</feature>